<evidence type="ECO:0000259" key="1">
    <source>
        <dbReference type="PROSITE" id="PS50173"/>
    </source>
</evidence>
<dbReference type="Gene3D" id="3.40.1170.60">
    <property type="match status" value="1"/>
</dbReference>
<dbReference type="GO" id="GO:0006281">
    <property type="term" value="P:DNA repair"/>
    <property type="evidence" value="ECO:0007669"/>
    <property type="project" value="InterPro"/>
</dbReference>
<protein>
    <recommendedName>
        <fullName evidence="1">UmuC domain-containing protein</fullName>
    </recommendedName>
</protein>
<dbReference type="OrthoDB" id="9808813at2"/>
<dbReference type="AlphaFoldDB" id="A0A7X3SPH6"/>
<name>A0A7X3SPH6_9HYPH</name>
<reference evidence="2 3" key="2">
    <citation type="submission" date="2020-01" db="EMBL/GenBank/DDBJ databases">
        <title>Microvirga sp. nov., an arsenate reduction bacterium isolated from Tibet hotspring sediments.</title>
        <authorList>
            <person name="Xian W.-D."/>
            <person name="Li W.-J."/>
        </authorList>
    </citation>
    <scope>NUCLEOTIDE SEQUENCE [LARGE SCALE GENOMIC DNA]</scope>
    <source>
        <strain evidence="2 3">KCTC 23863</strain>
    </source>
</reference>
<proteinExistence type="predicted"/>
<evidence type="ECO:0000313" key="2">
    <source>
        <dbReference type="EMBL" id="MXQ12471.1"/>
    </source>
</evidence>
<feature type="domain" description="UmuC" evidence="1">
    <location>
        <begin position="3"/>
        <end position="71"/>
    </location>
</feature>
<accession>A0A7X3SPH6</accession>
<gene>
    <name evidence="2" type="ORF">GR328_13575</name>
</gene>
<comment type="caution">
    <text evidence="2">The sequence shown here is derived from an EMBL/GenBank/DDBJ whole genome shotgun (WGS) entry which is preliminary data.</text>
</comment>
<sequence>MTFALIEGNSFYCSWERVFDPYLKGRPVIVLSHNDGCAVARAAEAKALSIRMGEPFFRIRELCKRERVAVFYHTLGHDTDQPQRSVSTTVHLIEAINDTIILVMAAEAGARQI</sequence>
<dbReference type="SUPFAM" id="SSF56672">
    <property type="entry name" value="DNA/RNA polymerases"/>
    <property type="match status" value="1"/>
</dbReference>
<dbReference type="InterPro" id="IPR001126">
    <property type="entry name" value="UmuC"/>
</dbReference>
<dbReference type="PROSITE" id="PS50173">
    <property type="entry name" value="UMUC"/>
    <property type="match status" value="1"/>
</dbReference>
<evidence type="ECO:0000313" key="3">
    <source>
        <dbReference type="Proteomes" id="UP000436483"/>
    </source>
</evidence>
<organism evidence="2 3">
    <name type="scientific">Microvirga makkahensis</name>
    <dbReference type="NCBI Taxonomy" id="1128670"/>
    <lineage>
        <taxon>Bacteria</taxon>
        <taxon>Pseudomonadati</taxon>
        <taxon>Pseudomonadota</taxon>
        <taxon>Alphaproteobacteria</taxon>
        <taxon>Hyphomicrobiales</taxon>
        <taxon>Methylobacteriaceae</taxon>
        <taxon>Microvirga</taxon>
    </lineage>
</organism>
<dbReference type="Pfam" id="PF00817">
    <property type="entry name" value="IMS"/>
    <property type="match status" value="1"/>
</dbReference>
<dbReference type="InterPro" id="IPR043502">
    <property type="entry name" value="DNA/RNA_pol_sf"/>
</dbReference>
<dbReference type="Proteomes" id="UP000436483">
    <property type="component" value="Unassembled WGS sequence"/>
</dbReference>
<dbReference type="EMBL" id="WURB01000008">
    <property type="protein sequence ID" value="MXQ12471.1"/>
    <property type="molecule type" value="Genomic_DNA"/>
</dbReference>
<reference evidence="2 3" key="1">
    <citation type="submission" date="2019-12" db="EMBL/GenBank/DDBJ databases">
        <authorList>
            <person name="Yuan C.-G."/>
        </authorList>
    </citation>
    <scope>NUCLEOTIDE SEQUENCE [LARGE SCALE GENOMIC DNA]</scope>
    <source>
        <strain evidence="2 3">KCTC 23863</strain>
    </source>
</reference>
<keyword evidence="3" id="KW-1185">Reference proteome</keyword>